<accession>A0A1F6ASH7</accession>
<feature type="transmembrane region" description="Helical" evidence="7">
    <location>
        <begin position="85"/>
        <end position="108"/>
    </location>
</feature>
<dbReference type="InterPro" id="IPR003594">
    <property type="entry name" value="HATPase_dom"/>
</dbReference>
<evidence type="ECO:0000256" key="5">
    <source>
        <dbReference type="ARBA" id="ARBA00022777"/>
    </source>
</evidence>
<dbReference type="GO" id="GO:0004721">
    <property type="term" value="F:phosphoprotein phosphatase activity"/>
    <property type="evidence" value="ECO:0007669"/>
    <property type="project" value="TreeGrafter"/>
</dbReference>
<keyword evidence="6" id="KW-0902">Two-component regulatory system</keyword>
<evidence type="ECO:0000256" key="7">
    <source>
        <dbReference type="SAM" id="Phobius"/>
    </source>
</evidence>
<dbReference type="InterPro" id="IPR036097">
    <property type="entry name" value="HisK_dim/P_sf"/>
</dbReference>
<protein>
    <recommendedName>
        <fullName evidence="2">histidine kinase</fullName>
        <ecNumber evidence="2">2.7.13.3</ecNumber>
    </recommendedName>
</protein>
<comment type="caution">
    <text evidence="9">The sequence shown here is derived from an EMBL/GenBank/DDBJ whole genome shotgun (WGS) entry which is preliminary data.</text>
</comment>
<name>A0A1F6ASH7_9BACT</name>
<gene>
    <name evidence="9" type="ORF">A2960_00305</name>
</gene>
<dbReference type="AlphaFoldDB" id="A0A1F6ASH7"/>
<dbReference type="InterPro" id="IPR004358">
    <property type="entry name" value="Sig_transdc_His_kin-like_C"/>
</dbReference>
<dbReference type="PANTHER" id="PTHR45453">
    <property type="entry name" value="PHOSPHATE REGULON SENSOR PROTEIN PHOR"/>
    <property type="match status" value="1"/>
</dbReference>
<keyword evidence="7" id="KW-0812">Transmembrane</keyword>
<keyword evidence="7" id="KW-0472">Membrane</keyword>
<dbReference type="Gene3D" id="1.10.287.130">
    <property type="match status" value="1"/>
</dbReference>
<dbReference type="PANTHER" id="PTHR45453:SF1">
    <property type="entry name" value="PHOSPHATE REGULON SENSOR PROTEIN PHOR"/>
    <property type="match status" value="1"/>
</dbReference>
<dbReference type="CDD" id="cd00075">
    <property type="entry name" value="HATPase"/>
    <property type="match status" value="1"/>
</dbReference>
<reference evidence="9 10" key="1">
    <citation type="journal article" date="2016" name="Nat. Commun.">
        <title>Thousands of microbial genomes shed light on interconnected biogeochemical processes in an aquifer system.</title>
        <authorList>
            <person name="Anantharaman K."/>
            <person name="Brown C.T."/>
            <person name="Hug L.A."/>
            <person name="Sharon I."/>
            <person name="Castelle C.J."/>
            <person name="Probst A.J."/>
            <person name="Thomas B.C."/>
            <person name="Singh A."/>
            <person name="Wilkins M.J."/>
            <person name="Karaoz U."/>
            <person name="Brodie E.L."/>
            <person name="Williams K.H."/>
            <person name="Hubbard S.S."/>
            <person name="Banfield J.F."/>
        </authorList>
    </citation>
    <scope>NUCLEOTIDE SEQUENCE [LARGE SCALE GENOMIC DNA]</scope>
</reference>
<evidence type="ECO:0000256" key="1">
    <source>
        <dbReference type="ARBA" id="ARBA00000085"/>
    </source>
</evidence>
<dbReference type="SUPFAM" id="SSF47384">
    <property type="entry name" value="Homodimeric domain of signal transducing histidine kinase"/>
    <property type="match status" value="1"/>
</dbReference>
<keyword evidence="4" id="KW-0808">Transferase</keyword>
<evidence type="ECO:0000256" key="3">
    <source>
        <dbReference type="ARBA" id="ARBA00022553"/>
    </source>
</evidence>
<feature type="domain" description="Histidine kinase" evidence="8">
    <location>
        <begin position="128"/>
        <end position="345"/>
    </location>
</feature>
<dbReference type="InterPro" id="IPR050351">
    <property type="entry name" value="BphY/WalK/GraS-like"/>
</dbReference>
<evidence type="ECO:0000259" key="8">
    <source>
        <dbReference type="PROSITE" id="PS50109"/>
    </source>
</evidence>
<dbReference type="FunFam" id="3.30.565.10:FF:000006">
    <property type="entry name" value="Sensor histidine kinase WalK"/>
    <property type="match status" value="1"/>
</dbReference>
<dbReference type="GO" id="GO:0000155">
    <property type="term" value="F:phosphorelay sensor kinase activity"/>
    <property type="evidence" value="ECO:0007669"/>
    <property type="project" value="InterPro"/>
</dbReference>
<comment type="catalytic activity">
    <reaction evidence="1">
        <text>ATP + protein L-histidine = ADP + protein N-phospho-L-histidine.</text>
        <dbReference type="EC" id="2.7.13.3"/>
    </reaction>
</comment>
<dbReference type="Pfam" id="PF00512">
    <property type="entry name" value="HisKA"/>
    <property type="match status" value="1"/>
</dbReference>
<dbReference type="SUPFAM" id="SSF55874">
    <property type="entry name" value="ATPase domain of HSP90 chaperone/DNA topoisomerase II/histidine kinase"/>
    <property type="match status" value="1"/>
</dbReference>
<dbReference type="InterPro" id="IPR005467">
    <property type="entry name" value="His_kinase_dom"/>
</dbReference>
<dbReference type="InterPro" id="IPR003661">
    <property type="entry name" value="HisK_dim/P_dom"/>
</dbReference>
<keyword evidence="7" id="KW-1133">Transmembrane helix</keyword>
<evidence type="ECO:0000256" key="6">
    <source>
        <dbReference type="ARBA" id="ARBA00023012"/>
    </source>
</evidence>
<keyword evidence="5" id="KW-0418">Kinase</keyword>
<dbReference type="GO" id="GO:0016036">
    <property type="term" value="P:cellular response to phosphate starvation"/>
    <property type="evidence" value="ECO:0007669"/>
    <property type="project" value="TreeGrafter"/>
</dbReference>
<dbReference type="SMART" id="SM00387">
    <property type="entry name" value="HATPase_c"/>
    <property type="match status" value="1"/>
</dbReference>
<dbReference type="InterPro" id="IPR036890">
    <property type="entry name" value="HATPase_C_sf"/>
</dbReference>
<dbReference type="CDD" id="cd00082">
    <property type="entry name" value="HisKA"/>
    <property type="match status" value="1"/>
</dbReference>
<keyword evidence="3" id="KW-0597">Phosphoprotein</keyword>
<evidence type="ECO:0000256" key="2">
    <source>
        <dbReference type="ARBA" id="ARBA00012438"/>
    </source>
</evidence>
<feature type="transmembrane region" description="Helical" evidence="7">
    <location>
        <begin position="12"/>
        <end position="32"/>
    </location>
</feature>
<dbReference type="EC" id="2.7.13.3" evidence="2"/>
<dbReference type="EMBL" id="MFJR01000005">
    <property type="protein sequence ID" value="OGG27247.1"/>
    <property type="molecule type" value="Genomic_DNA"/>
</dbReference>
<dbReference type="GO" id="GO:0005886">
    <property type="term" value="C:plasma membrane"/>
    <property type="evidence" value="ECO:0007669"/>
    <property type="project" value="TreeGrafter"/>
</dbReference>
<dbReference type="PROSITE" id="PS50109">
    <property type="entry name" value="HIS_KIN"/>
    <property type="match status" value="1"/>
</dbReference>
<dbReference type="Proteomes" id="UP000176609">
    <property type="component" value="Unassembled WGS sequence"/>
</dbReference>
<evidence type="ECO:0000313" key="10">
    <source>
        <dbReference type="Proteomes" id="UP000176609"/>
    </source>
</evidence>
<evidence type="ECO:0000256" key="4">
    <source>
        <dbReference type="ARBA" id="ARBA00022679"/>
    </source>
</evidence>
<dbReference type="PRINTS" id="PR00344">
    <property type="entry name" value="BCTRLSENSOR"/>
</dbReference>
<sequence>MFRSARLKLTAWYLLIIMFISMSFSIAIYKVLVSELERFVSIQRSRIERRLREGEFFPPEIHFRGMLPHTSIMDPELVEEIKRRIILILIAVNSGILLVSGGFGYVFAGRTLKPIQDMLDEQNRFITDSSHELRTPLTSLKSAMEVNLRDKHLTLKGAKVLITESISEVNKLQSLSDELLQLAQYQKTQDLAKFEKLSLANLVKKAIRKIKPIAKQKNMLIQNNTLDIEIDGSKHGLCDLFTILLDNAIKYSPEKASVTISSQKNDGSIEISVADQGIGIDKKDIPHIFDRFYRTDVARSKTNAGGYGLGLSIAKKITDIHHGSINVKSKPDKGSVFTIRLPIHQTARITKPPFFS</sequence>
<evidence type="ECO:0000313" key="9">
    <source>
        <dbReference type="EMBL" id="OGG27247.1"/>
    </source>
</evidence>
<dbReference type="Pfam" id="PF02518">
    <property type="entry name" value="HATPase_c"/>
    <property type="match status" value="1"/>
</dbReference>
<dbReference type="SMART" id="SM00388">
    <property type="entry name" value="HisKA"/>
    <property type="match status" value="1"/>
</dbReference>
<organism evidence="9 10">
    <name type="scientific">Candidatus Gottesmanbacteria bacterium RIFCSPLOWO2_01_FULL_39_12b</name>
    <dbReference type="NCBI Taxonomy" id="1798388"/>
    <lineage>
        <taxon>Bacteria</taxon>
        <taxon>Candidatus Gottesmaniibacteriota</taxon>
    </lineage>
</organism>
<dbReference type="Gene3D" id="3.30.565.10">
    <property type="entry name" value="Histidine kinase-like ATPase, C-terminal domain"/>
    <property type="match status" value="1"/>
</dbReference>
<proteinExistence type="predicted"/>